<evidence type="ECO:0000313" key="10">
    <source>
        <dbReference type="Proteomes" id="UP000515159"/>
    </source>
</evidence>
<evidence type="ECO:0000256" key="3">
    <source>
        <dbReference type="ARBA" id="ARBA00006366"/>
    </source>
</evidence>
<evidence type="ECO:0000256" key="1">
    <source>
        <dbReference type="ARBA" id="ARBA00000215"/>
    </source>
</evidence>
<comment type="function">
    <text evidence="9">Plasma membrane transporter mediating the uptake by cells of the water soluble vitamin B2/riboflavin that plays a key role in biochemical oxidation-reduction reactions of the carbohydrate, lipid, and amino acid metabolism.</text>
</comment>
<evidence type="ECO:0000313" key="11">
    <source>
        <dbReference type="RefSeq" id="XP_033785790.1"/>
    </source>
</evidence>
<keyword evidence="4 9" id="KW-0813">Transport</keyword>
<keyword evidence="6 9" id="KW-0812">Transmembrane</keyword>
<evidence type="ECO:0000256" key="8">
    <source>
        <dbReference type="ARBA" id="ARBA00023136"/>
    </source>
</evidence>
<feature type="transmembrane region" description="Helical" evidence="9">
    <location>
        <begin position="43"/>
        <end position="61"/>
    </location>
</feature>
<feature type="transmembrane region" description="Helical" evidence="9">
    <location>
        <begin position="141"/>
        <end position="162"/>
    </location>
</feature>
<dbReference type="RefSeq" id="XP_033785790.1">
    <property type="nucleotide sequence ID" value="XM_033929899.1"/>
</dbReference>
<dbReference type="OrthoDB" id="9995836at2759"/>
<keyword evidence="7 9" id="KW-1133">Transmembrane helix</keyword>
<keyword evidence="8 9" id="KW-0472">Membrane</keyword>
<evidence type="ECO:0000256" key="4">
    <source>
        <dbReference type="ARBA" id="ARBA00022448"/>
    </source>
</evidence>
<comment type="similarity">
    <text evidence="3 9">Belongs to the riboflavin transporter family.</text>
</comment>
<dbReference type="Pfam" id="PF06237">
    <property type="entry name" value="SLC52_ribofla_tr"/>
    <property type="match status" value="1"/>
</dbReference>
<dbReference type="GO" id="GO:0032217">
    <property type="term" value="F:riboflavin transmembrane transporter activity"/>
    <property type="evidence" value="ECO:0007669"/>
    <property type="project" value="UniProtKB-UniRule"/>
</dbReference>
<dbReference type="AlphaFoldDB" id="A0A6P8PUL6"/>
<dbReference type="GO" id="GO:0005886">
    <property type="term" value="C:plasma membrane"/>
    <property type="evidence" value="ECO:0007669"/>
    <property type="project" value="UniProtKB-SubCell"/>
</dbReference>
<dbReference type="InParanoid" id="A0A6P8PUL6"/>
<feature type="transmembrane region" description="Helical" evidence="9">
    <location>
        <begin position="274"/>
        <end position="295"/>
    </location>
</feature>
<dbReference type="PANTHER" id="PTHR12929:SF6">
    <property type="entry name" value="SOLUTE CARRIER FAMILY 52, RIBOFLAVIN TRANSPORTER, MEMBER 3-B"/>
    <property type="match status" value="1"/>
</dbReference>
<evidence type="ECO:0000256" key="7">
    <source>
        <dbReference type="ARBA" id="ARBA00022989"/>
    </source>
</evidence>
<evidence type="ECO:0000256" key="6">
    <source>
        <dbReference type="ARBA" id="ARBA00022692"/>
    </source>
</evidence>
<feature type="transmembrane region" description="Helical" evidence="9">
    <location>
        <begin position="402"/>
        <end position="425"/>
    </location>
</feature>
<feature type="transmembrane region" description="Helical" evidence="9">
    <location>
        <begin position="7"/>
        <end position="31"/>
    </location>
</feature>
<proteinExistence type="inferred from homology"/>
<dbReference type="FunCoup" id="A0A6P8PUL6">
    <property type="interactions" value="529"/>
</dbReference>
<protein>
    <recommendedName>
        <fullName evidence="9">Riboflavin transporter</fullName>
    </recommendedName>
</protein>
<dbReference type="KEGG" id="gsh:117353688"/>
<organism evidence="10 11">
    <name type="scientific">Geotrypetes seraphini</name>
    <name type="common">Gaboon caecilian</name>
    <name type="synonym">Caecilia seraphini</name>
    <dbReference type="NCBI Taxonomy" id="260995"/>
    <lineage>
        <taxon>Eukaryota</taxon>
        <taxon>Metazoa</taxon>
        <taxon>Chordata</taxon>
        <taxon>Craniata</taxon>
        <taxon>Vertebrata</taxon>
        <taxon>Euteleostomi</taxon>
        <taxon>Amphibia</taxon>
        <taxon>Gymnophiona</taxon>
        <taxon>Geotrypetes</taxon>
    </lineage>
</organism>
<dbReference type="PANTHER" id="PTHR12929">
    <property type="entry name" value="SOLUTE CARRIER FAMILY 52"/>
    <property type="match status" value="1"/>
</dbReference>
<evidence type="ECO:0000256" key="2">
    <source>
        <dbReference type="ARBA" id="ARBA00004651"/>
    </source>
</evidence>
<feature type="transmembrane region" description="Helical" evidence="9">
    <location>
        <begin position="200"/>
        <end position="222"/>
    </location>
</feature>
<keyword evidence="5 9" id="KW-1003">Cell membrane</keyword>
<name>A0A6P8PUL6_GEOSA</name>
<dbReference type="GeneID" id="117353688"/>
<comment type="catalytic activity">
    <reaction evidence="1 9">
        <text>riboflavin(in) = riboflavin(out)</text>
        <dbReference type="Rhea" id="RHEA:35015"/>
        <dbReference type="ChEBI" id="CHEBI:57986"/>
    </reaction>
</comment>
<accession>A0A6P8PUL6</accession>
<evidence type="ECO:0000256" key="9">
    <source>
        <dbReference type="RuleBase" id="RU368035"/>
    </source>
</evidence>
<keyword evidence="10" id="KW-1185">Reference proteome</keyword>
<feature type="transmembrane region" description="Helical" evidence="9">
    <location>
        <begin position="336"/>
        <end position="356"/>
    </location>
</feature>
<comment type="subcellular location">
    <subcellularLocation>
        <location evidence="2 9">Cell membrane</location>
        <topology evidence="2 9">Multi-pass membrane protein</topology>
    </subcellularLocation>
</comment>
<dbReference type="InterPro" id="IPR009357">
    <property type="entry name" value="Riboflavin_transptr"/>
</dbReference>
<gene>
    <name evidence="11" type="primary">LOC117353688</name>
</gene>
<sequence>MALEVHLLACLLGVGSWVAINGVWVELPLIVPDVPEGWHLPSYFTVLIQFANLGPFLVMLMHQFQPGRLNETAVIYTIVSIGVLSCLLLAFFWRETTIVGGAPHSTALLVLIFFLSIVDCTSSVTFLPFMMQLKAHYLTTYFIGEGLSGLIPGFVALAQGVGVVHCINGSLPHTLVLDTNITKSFHMQAVYQPARFPVKVFFLFLTGMMIVCLTAFVLLNHLPSAQRERDKMRVQPGIQKELSKRKTAEKKPMISDQEQMQSSFGTGTFSWSQVIYIFLLLAWANALTNGVLPAVQSYSCLPYGNSAYHLSVTLAALANPLACLITMILPNRSLMTLGILTTAGTGIGSYIMTMAVLSPCPLLLHTHIGIILIVLCWVLFVGLLSYVKVMIGLILRGEGHSALVWCGATVQLGSMVGALTMFPLVSVYRLFQSGDLCNTSC</sequence>
<feature type="transmembrane region" description="Helical" evidence="9">
    <location>
        <begin position="368"/>
        <end position="395"/>
    </location>
</feature>
<feature type="transmembrane region" description="Helical" evidence="9">
    <location>
        <begin position="105"/>
        <end position="129"/>
    </location>
</feature>
<feature type="transmembrane region" description="Helical" evidence="9">
    <location>
        <begin position="73"/>
        <end position="93"/>
    </location>
</feature>
<dbReference type="Proteomes" id="UP000515159">
    <property type="component" value="Chromosome 2"/>
</dbReference>
<feature type="transmembrane region" description="Helical" evidence="9">
    <location>
        <begin position="307"/>
        <end position="329"/>
    </location>
</feature>
<reference evidence="11" key="1">
    <citation type="submission" date="2025-08" db="UniProtKB">
        <authorList>
            <consortium name="RefSeq"/>
        </authorList>
    </citation>
    <scope>IDENTIFICATION</scope>
</reference>
<evidence type="ECO:0000256" key="5">
    <source>
        <dbReference type="ARBA" id="ARBA00022475"/>
    </source>
</evidence>